<feature type="transmembrane region" description="Helical" evidence="6">
    <location>
        <begin position="371"/>
        <end position="390"/>
    </location>
</feature>
<dbReference type="Pfam" id="PF03348">
    <property type="entry name" value="Serinc"/>
    <property type="match status" value="1"/>
</dbReference>
<feature type="transmembrane region" description="Helical" evidence="6">
    <location>
        <begin position="201"/>
        <end position="219"/>
    </location>
</feature>
<sequence length="396" mass="43303">MVAAWVLRDFAKPLLEKIPWIVRDAAHFEFDDKWFGQQAVYRLFFGVMSLVMLGVKYRGDKRDKYLHHGNPLLKLVLWLLFTTLPFFFPNPVVDAYAHVARVGSGIFLVIQMVILLDFVQMWNETWVGYAEEEPSWYWALLAVTGAAYAGALTLTGLMFYWFKPMAAGSCSFNVTLITLALLVVVLMTAVSLHPAAKSGSIFPSAVIGLYCTYLCFSALQSEPKDYVCNGLAKQITAASGSTLALGMLATLSSVVYAAFRAGSNTSLFTLEGSEDGGDLEIGEQHTALLSEAGLTATSAGLDGAPVAAPTSSGAKADTTDFTPVSYNYAFFHLIFALASMYIAMLMTGWGSSMQDMDRIDIGWSSVWVKTGSLWVTSLLYVWTLLAPALFPDRSFS</sequence>
<evidence type="ECO:0000256" key="2">
    <source>
        <dbReference type="ARBA" id="ARBA00006665"/>
    </source>
</evidence>
<evidence type="ECO:0000256" key="3">
    <source>
        <dbReference type="ARBA" id="ARBA00022692"/>
    </source>
</evidence>
<feature type="transmembrane region" description="Helical" evidence="6">
    <location>
        <begin position="75"/>
        <end position="93"/>
    </location>
</feature>
<accession>A0A699ZVL4</accession>
<dbReference type="PANTHER" id="PTHR10383:SF9">
    <property type="entry name" value="SERINE INCORPORATOR, ISOFORM F"/>
    <property type="match status" value="1"/>
</dbReference>
<feature type="transmembrane region" description="Helical" evidence="6">
    <location>
        <begin position="240"/>
        <end position="259"/>
    </location>
</feature>
<dbReference type="PANTHER" id="PTHR10383">
    <property type="entry name" value="SERINE INCORPORATOR"/>
    <property type="match status" value="1"/>
</dbReference>
<name>A0A699ZVL4_HAELA</name>
<keyword evidence="5 6" id="KW-0472">Membrane</keyword>
<feature type="transmembrane region" description="Helical" evidence="6">
    <location>
        <begin position="135"/>
        <end position="162"/>
    </location>
</feature>
<comment type="subcellular location">
    <subcellularLocation>
        <location evidence="1">Membrane</location>
        <topology evidence="1">Multi-pass membrane protein</topology>
    </subcellularLocation>
</comment>
<evidence type="ECO:0000256" key="1">
    <source>
        <dbReference type="ARBA" id="ARBA00004141"/>
    </source>
</evidence>
<evidence type="ECO:0000256" key="6">
    <source>
        <dbReference type="SAM" id="Phobius"/>
    </source>
</evidence>
<comment type="similarity">
    <text evidence="2">Belongs to the TDE1 family.</text>
</comment>
<feature type="transmembrane region" description="Helical" evidence="6">
    <location>
        <begin position="39"/>
        <end position="55"/>
    </location>
</feature>
<keyword evidence="8" id="KW-1185">Reference proteome</keyword>
<feature type="transmembrane region" description="Helical" evidence="6">
    <location>
        <begin position="174"/>
        <end position="195"/>
    </location>
</feature>
<dbReference type="EMBL" id="BLLF01001552">
    <property type="protein sequence ID" value="GFH19982.1"/>
    <property type="molecule type" value="Genomic_DNA"/>
</dbReference>
<organism evidence="7 8">
    <name type="scientific">Haematococcus lacustris</name>
    <name type="common">Green alga</name>
    <name type="synonym">Haematococcus pluvialis</name>
    <dbReference type="NCBI Taxonomy" id="44745"/>
    <lineage>
        <taxon>Eukaryota</taxon>
        <taxon>Viridiplantae</taxon>
        <taxon>Chlorophyta</taxon>
        <taxon>core chlorophytes</taxon>
        <taxon>Chlorophyceae</taxon>
        <taxon>CS clade</taxon>
        <taxon>Chlamydomonadales</taxon>
        <taxon>Haematococcaceae</taxon>
        <taxon>Haematococcus</taxon>
    </lineage>
</organism>
<gene>
    <name evidence="7" type="ORF">HaLaN_17026</name>
</gene>
<dbReference type="GO" id="GO:0016020">
    <property type="term" value="C:membrane"/>
    <property type="evidence" value="ECO:0007669"/>
    <property type="project" value="UniProtKB-SubCell"/>
</dbReference>
<keyword evidence="3 6" id="KW-0812">Transmembrane</keyword>
<evidence type="ECO:0000313" key="8">
    <source>
        <dbReference type="Proteomes" id="UP000485058"/>
    </source>
</evidence>
<evidence type="ECO:0000313" key="7">
    <source>
        <dbReference type="EMBL" id="GFH19982.1"/>
    </source>
</evidence>
<feature type="transmembrane region" description="Helical" evidence="6">
    <location>
        <begin position="329"/>
        <end position="350"/>
    </location>
</feature>
<feature type="transmembrane region" description="Helical" evidence="6">
    <location>
        <begin position="105"/>
        <end position="123"/>
    </location>
</feature>
<proteinExistence type="inferred from homology"/>
<dbReference type="InterPro" id="IPR005016">
    <property type="entry name" value="TDE1/TMS"/>
</dbReference>
<reference evidence="7 8" key="1">
    <citation type="submission" date="2020-02" db="EMBL/GenBank/DDBJ databases">
        <title>Draft genome sequence of Haematococcus lacustris strain NIES-144.</title>
        <authorList>
            <person name="Morimoto D."/>
            <person name="Nakagawa S."/>
            <person name="Yoshida T."/>
            <person name="Sawayama S."/>
        </authorList>
    </citation>
    <scope>NUCLEOTIDE SEQUENCE [LARGE SCALE GENOMIC DNA]</scope>
    <source>
        <strain evidence="7 8">NIES-144</strain>
    </source>
</reference>
<dbReference type="AlphaFoldDB" id="A0A699ZVL4"/>
<keyword evidence="4 6" id="KW-1133">Transmembrane helix</keyword>
<feature type="non-terminal residue" evidence="7">
    <location>
        <position position="1"/>
    </location>
</feature>
<protein>
    <recommendedName>
        <fullName evidence="9">Serine incorporator</fullName>
    </recommendedName>
</protein>
<comment type="caution">
    <text evidence="7">The sequence shown here is derived from an EMBL/GenBank/DDBJ whole genome shotgun (WGS) entry which is preliminary data.</text>
</comment>
<evidence type="ECO:0000256" key="5">
    <source>
        <dbReference type="ARBA" id="ARBA00023136"/>
    </source>
</evidence>
<evidence type="ECO:0008006" key="9">
    <source>
        <dbReference type="Google" id="ProtNLM"/>
    </source>
</evidence>
<evidence type="ECO:0000256" key="4">
    <source>
        <dbReference type="ARBA" id="ARBA00022989"/>
    </source>
</evidence>
<dbReference type="Proteomes" id="UP000485058">
    <property type="component" value="Unassembled WGS sequence"/>
</dbReference>